<organism evidence="10 11">
    <name type="scientific">Limosilactobacillus panis DSM 6035</name>
    <dbReference type="NCBI Taxonomy" id="1423782"/>
    <lineage>
        <taxon>Bacteria</taxon>
        <taxon>Bacillati</taxon>
        <taxon>Bacillota</taxon>
        <taxon>Bacilli</taxon>
        <taxon>Lactobacillales</taxon>
        <taxon>Lactobacillaceae</taxon>
        <taxon>Limosilactobacillus</taxon>
    </lineage>
</organism>
<evidence type="ECO:0000256" key="4">
    <source>
        <dbReference type="ARBA" id="ARBA00022723"/>
    </source>
</evidence>
<dbReference type="PANTHER" id="PTHR11271">
    <property type="entry name" value="GUANINE DEAMINASE"/>
    <property type="match status" value="1"/>
</dbReference>
<evidence type="ECO:0000259" key="9">
    <source>
        <dbReference type="Pfam" id="PF01979"/>
    </source>
</evidence>
<dbReference type="STRING" id="1423782.FD32_GL001878"/>
<evidence type="ECO:0000256" key="2">
    <source>
        <dbReference type="ARBA" id="ARBA00006745"/>
    </source>
</evidence>
<proteinExistence type="inferred from homology"/>
<dbReference type="Proteomes" id="UP000051412">
    <property type="component" value="Unassembled WGS sequence"/>
</dbReference>
<dbReference type="Gene3D" id="3.20.20.140">
    <property type="entry name" value="Metal-dependent hydrolases"/>
    <property type="match status" value="1"/>
</dbReference>
<dbReference type="OrthoDB" id="9807210at2"/>
<dbReference type="InterPro" id="IPR014311">
    <property type="entry name" value="Guanine_deaminase"/>
</dbReference>
<keyword evidence="6 8" id="KW-0862">Zinc</keyword>
<dbReference type="GO" id="GO:0008892">
    <property type="term" value="F:guanine deaminase activity"/>
    <property type="evidence" value="ECO:0007669"/>
    <property type="project" value="UniProtKB-UniRule"/>
</dbReference>
<comment type="function">
    <text evidence="8">Catalyzes the hydrolytic deamination of guanine, producing xanthine and ammonia.</text>
</comment>
<comment type="catalytic activity">
    <reaction evidence="8">
        <text>guanine + H2O + H(+) = xanthine + NH4(+)</text>
        <dbReference type="Rhea" id="RHEA:14665"/>
        <dbReference type="ChEBI" id="CHEBI:15377"/>
        <dbReference type="ChEBI" id="CHEBI:15378"/>
        <dbReference type="ChEBI" id="CHEBI:16235"/>
        <dbReference type="ChEBI" id="CHEBI:17712"/>
        <dbReference type="ChEBI" id="CHEBI:28938"/>
        <dbReference type="EC" id="3.5.4.3"/>
    </reaction>
</comment>
<name>A0A0R1XM22_9LACO</name>
<protein>
    <recommendedName>
        <fullName evidence="3 7">Guanine deaminase</fullName>
        <shortName evidence="8">Guanase</shortName>
        <ecNumber evidence="3 7">3.5.4.3</ecNumber>
    </recommendedName>
    <alternativeName>
        <fullName evidence="8">Guanine aminohydrolase</fullName>
    </alternativeName>
</protein>
<dbReference type="RefSeq" id="WP_053003002.1">
    <property type="nucleotide sequence ID" value="NZ_AZGM01000054.1"/>
</dbReference>
<evidence type="ECO:0000256" key="5">
    <source>
        <dbReference type="ARBA" id="ARBA00022801"/>
    </source>
</evidence>
<accession>A0A0R1XM22</accession>
<dbReference type="GO" id="GO:0005829">
    <property type="term" value="C:cytosol"/>
    <property type="evidence" value="ECO:0007669"/>
    <property type="project" value="TreeGrafter"/>
</dbReference>
<keyword evidence="11" id="KW-1185">Reference proteome</keyword>
<dbReference type="GO" id="GO:0006147">
    <property type="term" value="P:guanine catabolic process"/>
    <property type="evidence" value="ECO:0007669"/>
    <property type="project" value="UniProtKB-UniRule"/>
</dbReference>
<comment type="caution">
    <text evidence="10">The sequence shown here is derived from an EMBL/GenBank/DDBJ whole genome shotgun (WGS) entry which is preliminary data.</text>
</comment>
<keyword evidence="5 8" id="KW-0378">Hydrolase</keyword>
<dbReference type="InterPro" id="IPR006680">
    <property type="entry name" value="Amidohydro-rel"/>
</dbReference>
<feature type="domain" description="Amidohydrolase-related" evidence="9">
    <location>
        <begin position="67"/>
        <end position="442"/>
    </location>
</feature>
<dbReference type="AlphaFoldDB" id="A0A0R1XM22"/>
<dbReference type="SUPFAM" id="SSF51556">
    <property type="entry name" value="Metallo-dependent hydrolases"/>
    <property type="match status" value="1"/>
</dbReference>
<evidence type="ECO:0000256" key="7">
    <source>
        <dbReference type="NCBIfam" id="TIGR02967"/>
    </source>
</evidence>
<evidence type="ECO:0000256" key="6">
    <source>
        <dbReference type="ARBA" id="ARBA00022833"/>
    </source>
</evidence>
<dbReference type="GO" id="GO:0008270">
    <property type="term" value="F:zinc ion binding"/>
    <property type="evidence" value="ECO:0007669"/>
    <property type="project" value="UniProtKB-UniRule"/>
</dbReference>
<comment type="cofactor">
    <cofactor evidence="8">
        <name>Zn(2+)</name>
        <dbReference type="ChEBI" id="CHEBI:29105"/>
    </cofactor>
    <text evidence="8">Binds 1 zinc ion per subunit.</text>
</comment>
<comment type="similarity">
    <text evidence="2 8">Belongs to the metallo-dependent hydrolases superfamily. ATZ/TRZ family.</text>
</comment>
<dbReference type="InterPro" id="IPR032466">
    <property type="entry name" value="Metal_Hydrolase"/>
</dbReference>
<dbReference type="PATRIC" id="fig|1423782.4.peg.1954"/>
<dbReference type="SUPFAM" id="SSF51338">
    <property type="entry name" value="Composite domain of metallo-dependent hydrolases"/>
    <property type="match status" value="1"/>
</dbReference>
<dbReference type="NCBIfam" id="TIGR02967">
    <property type="entry name" value="guan_deamin"/>
    <property type="match status" value="1"/>
</dbReference>
<comment type="pathway">
    <text evidence="1 8">Purine metabolism; guanine degradation; xanthine from guanine: step 1/1.</text>
</comment>
<evidence type="ECO:0000256" key="3">
    <source>
        <dbReference type="ARBA" id="ARBA00012781"/>
    </source>
</evidence>
<dbReference type="Gene3D" id="2.30.40.10">
    <property type="entry name" value="Urease, subunit C, domain 1"/>
    <property type="match status" value="1"/>
</dbReference>
<reference evidence="10 11" key="1">
    <citation type="journal article" date="2015" name="Genome Announc.">
        <title>Expanding the biotechnology potential of lactobacilli through comparative genomics of 213 strains and associated genera.</title>
        <authorList>
            <person name="Sun Z."/>
            <person name="Harris H.M."/>
            <person name="McCann A."/>
            <person name="Guo C."/>
            <person name="Argimon S."/>
            <person name="Zhang W."/>
            <person name="Yang X."/>
            <person name="Jeffery I.B."/>
            <person name="Cooney J.C."/>
            <person name="Kagawa T.F."/>
            <person name="Liu W."/>
            <person name="Song Y."/>
            <person name="Salvetti E."/>
            <person name="Wrobel A."/>
            <person name="Rasinkangas P."/>
            <person name="Parkhill J."/>
            <person name="Rea M.C."/>
            <person name="O'Sullivan O."/>
            <person name="Ritari J."/>
            <person name="Douillard F.P."/>
            <person name="Paul Ross R."/>
            <person name="Yang R."/>
            <person name="Briner A.E."/>
            <person name="Felis G.E."/>
            <person name="de Vos W.M."/>
            <person name="Barrangou R."/>
            <person name="Klaenhammer T.R."/>
            <person name="Caufield P.W."/>
            <person name="Cui Y."/>
            <person name="Zhang H."/>
            <person name="O'Toole P.W."/>
        </authorList>
    </citation>
    <scope>NUCLEOTIDE SEQUENCE [LARGE SCALE GENOMIC DNA]</scope>
    <source>
        <strain evidence="10 11">DSM 6035</strain>
    </source>
</reference>
<dbReference type="UniPathway" id="UPA00603">
    <property type="reaction ID" value="UER00660"/>
</dbReference>
<dbReference type="Pfam" id="PF01979">
    <property type="entry name" value="Amidohydro_1"/>
    <property type="match status" value="1"/>
</dbReference>
<evidence type="ECO:0000313" key="10">
    <source>
        <dbReference type="EMBL" id="KRM27724.1"/>
    </source>
</evidence>
<evidence type="ECO:0000313" key="11">
    <source>
        <dbReference type="Proteomes" id="UP000051412"/>
    </source>
</evidence>
<sequence length="445" mass="49412">MAELTISGTYFTATDPNNVQSVKDALIMIDQTGVIQRILQPSDQEYAAQLQSARQADRLLELDSDQYIIPGFIDLHVHAPQWPQAGLALDRPLADWLNHYTFPLEVKFSDPAYAQRVYHDFVHTLLANGTTAAMMFGTIHFDANMTLAKEVVSQGLRGFIGQVVMDNPDQTPDYYRNSSAKAALQSTENFIQAVLKMQSRTGQTITPVITPRFVPSCTDEALVGLGQLARRYNLPVQSHLSESNWEHGYAIERFGQHDTTVMDHFGLLTDRAVMAHGTQLTPGDWQVLRERRTAIAHCPISNIYFGNGILPVNRLLKLGNKLGLGSDISGGYTPSLYHNARQAVKSSQQLTDGVDNHLLAEQRGVQGSRITMANAFYLATRGGAQALHLKAGVIQEGYTADLQIVRMHRALMPLTTADIFQRLMYQTEQADICHVFVGGREVYKA</sequence>
<evidence type="ECO:0000256" key="1">
    <source>
        <dbReference type="ARBA" id="ARBA00004984"/>
    </source>
</evidence>
<gene>
    <name evidence="10" type="ORF">FD32_GL001878</name>
</gene>
<dbReference type="EMBL" id="AZGM01000054">
    <property type="protein sequence ID" value="KRM27724.1"/>
    <property type="molecule type" value="Genomic_DNA"/>
</dbReference>
<evidence type="ECO:0000256" key="8">
    <source>
        <dbReference type="RuleBase" id="RU366009"/>
    </source>
</evidence>
<dbReference type="PANTHER" id="PTHR11271:SF6">
    <property type="entry name" value="GUANINE DEAMINASE"/>
    <property type="match status" value="1"/>
</dbReference>
<keyword evidence="4 8" id="KW-0479">Metal-binding</keyword>
<dbReference type="InterPro" id="IPR051607">
    <property type="entry name" value="Metallo-dep_hydrolases"/>
</dbReference>
<dbReference type="EC" id="3.5.4.3" evidence="3 7"/>
<dbReference type="InterPro" id="IPR011059">
    <property type="entry name" value="Metal-dep_hydrolase_composite"/>
</dbReference>